<evidence type="ECO:0000313" key="1">
    <source>
        <dbReference type="EMBL" id="RLE54799.1"/>
    </source>
</evidence>
<accession>A0A497F6B0</accession>
<comment type="caution">
    <text evidence="1">The sequence shown here is derived from an EMBL/GenBank/DDBJ whole genome shotgun (WGS) entry which is preliminary data.</text>
</comment>
<dbReference type="Proteomes" id="UP000269499">
    <property type="component" value="Unassembled WGS sequence"/>
</dbReference>
<dbReference type="InterPro" id="IPR024096">
    <property type="entry name" value="NO_sig/Golgi_transp_ligand-bd"/>
</dbReference>
<dbReference type="AlphaFoldDB" id="A0A497F6B0"/>
<gene>
    <name evidence="1" type="ORF">DRJ26_01500</name>
</gene>
<organism evidence="1 2">
    <name type="scientific">Thermoproteota archaeon</name>
    <dbReference type="NCBI Taxonomy" id="2056631"/>
    <lineage>
        <taxon>Archaea</taxon>
        <taxon>Thermoproteota</taxon>
    </lineage>
</organism>
<dbReference type="SUPFAM" id="SSF111126">
    <property type="entry name" value="Ligand-binding domain in the NO signalling and Golgi transport"/>
    <property type="match status" value="1"/>
</dbReference>
<proteinExistence type="predicted"/>
<evidence type="ECO:0000313" key="2">
    <source>
        <dbReference type="Proteomes" id="UP000269499"/>
    </source>
</evidence>
<dbReference type="EMBL" id="QMRA01000016">
    <property type="protein sequence ID" value="RLE54799.1"/>
    <property type="molecule type" value="Genomic_DNA"/>
</dbReference>
<reference evidence="1 2" key="1">
    <citation type="submission" date="2018-06" db="EMBL/GenBank/DDBJ databases">
        <title>Extensive metabolic versatility and redundancy in microbially diverse, dynamic hydrothermal sediments.</title>
        <authorList>
            <person name="Dombrowski N."/>
            <person name="Teske A."/>
            <person name="Baker B.J."/>
        </authorList>
    </citation>
    <scope>NUCLEOTIDE SEQUENCE [LARGE SCALE GENOMIC DNA]</scope>
    <source>
        <strain evidence="1">B20_G2</strain>
    </source>
</reference>
<dbReference type="Gene3D" id="3.30.1380.20">
    <property type="entry name" value="Trafficking protein particle complex subunit 3"/>
    <property type="match status" value="1"/>
</dbReference>
<name>A0A497F6B0_9CREN</name>
<protein>
    <recommendedName>
        <fullName evidence="3">4-vinyl reductase 4VR domain-containing protein</fullName>
    </recommendedName>
</protein>
<evidence type="ECO:0008006" key="3">
    <source>
        <dbReference type="Google" id="ProtNLM"/>
    </source>
</evidence>
<sequence length="241" mass="26955">MSELFDELFKLNVSIHFVLQNFFSSENPVCILVISPPSTLSYDVILNRLKSLRGVEKLSAFRGFITLSNSAPSHLLSMSSLWLNDAKKLFGPILEAILRFFGEEPTALSAGEYMLFRAGFSGGISFANFIKRLHPSLSAKSLISEGFKLYDFCGWCKIAQVFLDLESASGKLVVSNSFECEFWKSRNLSVGSHFLRGHMCGFISSVIGIDDLILIEDKCISRGDPYCEFRLARGSYKPWSV</sequence>